<organism evidence="6 7">
    <name type="scientific">Haloechinothrix aidingensis</name>
    <dbReference type="NCBI Taxonomy" id="2752311"/>
    <lineage>
        <taxon>Bacteria</taxon>
        <taxon>Bacillati</taxon>
        <taxon>Actinomycetota</taxon>
        <taxon>Actinomycetes</taxon>
        <taxon>Pseudonocardiales</taxon>
        <taxon>Pseudonocardiaceae</taxon>
        <taxon>Haloechinothrix</taxon>
    </lineage>
</organism>
<proteinExistence type="inferred from homology"/>
<dbReference type="Proteomes" id="UP000582974">
    <property type="component" value="Unassembled WGS sequence"/>
</dbReference>
<evidence type="ECO:0000313" key="6">
    <source>
        <dbReference type="EMBL" id="MBA0125292.1"/>
    </source>
</evidence>
<feature type="region of interest" description="Disordered" evidence="4">
    <location>
        <begin position="233"/>
        <end position="263"/>
    </location>
</feature>
<keyword evidence="3" id="KW-0520">NAD</keyword>
<evidence type="ECO:0000256" key="4">
    <source>
        <dbReference type="SAM" id="MobiDB-lite"/>
    </source>
</evidence>
<name>A0A838A9G8_9PSEU</name>
<keyword evidence="7" id="KW-1185">Reference proteome</keyword>
<comment type="caution">
    <text evidence="6">The sequence shown here is derived from an EMBL/GenBank/DDBJ whole genome shotgun (WGS) entry which is preliminary data.</text>
</comment>
<reference evidence="6 7" key="1">
    <citation type="submission" date="2020-07" db="EMBL/GenBank/DDBJ databases">
        <title>Genome of Haloechinothrix sp.</title>
        <authorList>
            <person name="Tang S.-K."/>
            <person name="Yang L."/>
            <person name="Zhu W.-Y."/>
        </authorList>
    </citation>
    <scope>NUCLEOTIDE SEQUENCE [LARGE SCALE GENOMIC DNA]</scope>
    <source>
        <strain evidence="6 7">YIM 98757</strain>
    </source>
</reference>
<dbReference type="CDD" id="cd08946">
    <property type="entry name" value="SDR_e"/>
    <property type="match status" value="1"/>
</dbReference>
<evidence type="ECO:0000259" key="5">
    <source>
        <dbReference type="Pfam" id="PF01370"/>
    </source>
</evidence>
<feature type="compositionally biased region" description="Gly residues" evidence="4">
    <location>
        <begin position="252"/>
        <end position="263"/>
    </location>
</feature>
<gene>
    <name evidence="6" type="ORF">H0B56_07030</name>
</gene>
<feature type="domain" description="NAD-dependent epimerase/dehydratase" evidence="5">
    <location>
        <begin position="5"/>
        <end position="165"/>
    </location>
</feature>
<dbReference type="RefSeq" id="WP_180892104.1">
    <property type="nucleotide sequence ID" value="NZ_JACCKD010000002.1"/>
</dbReference>
<dbReference type="InterPro" id="IPR001509">
    <property type="entry name" value="Epimerase_deHydtase"/>
</dbReference>
<dbReference type="AlphaFoldDB" id="A0A838A9G8"/>
<dbReference type="Pfam" id="PF01370">
    <property type="entry name" value="Epimerase"/>
    <property type="match status" value="1"/>
</dbReference>
<evidence type="ECO:0000256" key="1">
    <source>
        <dbReference type="ARBA" id="ARBA00007637"/>
    </source>
</evidence>
<dbReference type="Gene3D" id="3.40.50.720">
    <property type="entry name" value="NAD(P)-binding Rossmann-like Domain"/>
    <property type="match status" value="1"/>
</dbReference>
<dbReference type="SUPFAM" id="SSF51735">
    <property type="entry name" value="NAD(P)-binding Rossmann-fold domains"/>
    <property type="match status" value="1"/>
</dbReference>
<dbReference type="InterPro" id="IPR036291">
    <property type="entry name" value="NAD(P)-bd_dom_sf"/>
</dbReference>
<accession>A0A838A9G8</accession>
<dbReference type="GO" id="GO:0016491">
    <property type="term" value="F:oxidoreductase activity"/>
    <property type="evidence" value="ECO:0007669"/>
    <property type="project" value="UniProtKB-KW"/>
</dbReference>
<keyword evidence="2" id="KW-0560">Oxidoreductase</keyword>
<comment type="similarity">
    <text evidence="1">Belongs to the NAD(P)-dependent epimerase/dehydratase family.</text>
</comment>
<evidence type="ECO:0000313" key="7">
    <source>
        <dbReference type="Proteomes" id="UP000582974"/>
    </source>
</evidence>
<sequence>MAQRILITGAAGRIGRMLRPRMACRGRTLRLLDAEPIQRPQQPDGGEHVRADVTDLPAMTEACQDADAVIHLAALSGEADWETILRVNIHGTYTALEAARRAGVPRVILASSNHAVGFHPIGDEACPDYLFPRPDTFYGVSKATDEALGSLYHDRHGMDVLCARIGSANERPPNVRGLGTWLSPDDCARLMEALLDTPDPGFRVVWGVSANRRNPFSLAEARALGYRPQDDSEHYAHLVPGSEDEPPDERIGGGWAVGPGGEG</sequence>
<dbReference type="EMBL" id="JACCKD010000002">
    <property type="protein sequence ID" value="MBA0125292.1"/>
    <property type="molecule type" value="Genomic_DNA"/>
</dbReference>
<evidence type="ECO:0000256" key="3">
    <source>
        <dbReference type="ARBA" id="ARBA00023027"/>
    </source>
</evidence>
<dbReference type="PANTHER" id="PTHR43103">
    <property type="entry name" value="NUCLEOSIDE-DIPHOSPHATE-SUGAR EPIMERASE"/>
    <property type="match status" value="1"/>
</dbReference>
<protein>
    <submittedName>
        <fullName evidence="6">NAD(P)-dependent oxidoreductase</fullName>
    </submittedName>
</protein>
<evidence type="ECO:0000256" key="2">
    <source>
        <dbReference type="ARBA" id="ARBA00023002"/>
    </source>
</evidence>
<dbReference type="PANTHER" id="PTHR43103:SF5">
    <property type="entry name" value="4-EPIMERASE, PUTATIVE (AFU_ORTHOLOGUE AFUA_7G00360)-RELATED"/>
    <property type="match status" value="1"/>
</dbReference>